<dbReference type="Proteomes" id="UP001497700">
    <property type="component" value="Unassembled WGS sequence"/>
</dbReference>
<evidence type="ECO:0000313" key="2">
    <source>
        <dbReference type="Proteomes" id="UP001497700"/>
    </source>
</evidence>
<name>A0ACB9ZDK2_9PEZI</name>
<accession>A0ACB9ZDK2</accession>
<gene>
    <name evidence="1" type="ORF">F4820DRAFT_406393</name>
</gene>
<protein>
    <submittedName>
        <fullName evidence="1">Uncharacterized protein</fullName>
    </submittedName>
</protein>
<reference evidence="1 2" key="1">
    <citation type="journal article" date="2022" name="New Phytol.">
        <title>Ecological generalism drives hyperdiversity of secondary metabolite gene clusters in xylarialean endophytes.</title>
        <authorList>
            <person name="Franco M.E.E."/>
            <person name="Wisecaver J.H."/>
            <person name="Arnold A.E."/>
            <person name="Ju Y.M."/>
            <person name="Slot J.C."/>
            <person name="Ahrendt S."/>
            <person name="Moore L.P."/>
            <person name="Eastman K.E."/>
            <person name="Scott K."/>
            <person name="Konkel Z."/>
            <person name="Mondo S.J."/>
            <person name="Kuo A."/>
            <person name="Hayes R.D."/>
            <person name="Haridas S."/>
            <person name="Andreopoulos B."/>
            <person name="Riley R."/>
            <person name="LaButti K."/>
            <person name="Pangilinan J."/>
            <person name="Lipzen A."/>
            <person name="Amirebrahimi M."/>
            <person name="Yan J."/>
            <person name="Adam C."/>
            <person name="Keymanesh K."/>
            <person name="Ng V."/>
            <person name="Louie K."/>
            <person name="Northen T."/>
            <person name="Drula E."/>
            <person name="Henrissat B."/>
            <person name="Hsieh H.M."/>
            <person name="Youens-Clark K."/>
            <person name="Lutzoni F."/>
            <person name="Miadlikowska J."/>
            <person name="Eastwood D.C."/>
            <person name="Hamelin R.C."/>
            <person name="Grigoriev I.V."/>
            <person name="U'Ren J.M."/>
        </authorList>
    </citation>
    <scope>NUCLEOTIDE SEQUENCE [LARGE SCALE GENOMIC DNA]</scope>
    <source>
        <strain evidence="1 2">CBS 119005</strain>
    </source>
</reference>
<evidence type="ECO:0000313" key="1">
    <source>
        <dbReference type="EMBL" id="KAI4869641.1"/>
    </source>
</evidence>
<sequence length="565" mass="62658">MSNPLPNNVAGSQRVTEIRVTRSDGVVYDQSRFPYKDTKPGTEKTWLQKLAEMFRDQFYPGSDYTFVLKAFPENYNLKVQQRKQDKGRFDFYLCGHPAEAENGMPKTFRSPREFFEHLLWLITDTNLKRENCQCKNCKVIISPAAPVPGDQSDAGTPSSGDPSASGGPSTSGGPSSSSAAPKASERKGTSTQPTSGPQSTTNNTAIQSALGSALGSAISSTPQSAIRAPARPVPEMQPVPQTQPDESVLFREGEVVWFKTDTGAFRLGLVRANLPSSMNRITPLSHYEYPIHNIDRFEAETRPFLTFSVPVLQPAVEHVADQPMKTVNWNAVEVPYAENMKAEIISMEASKIAASHVDHSYSLFNFMNTREALFGQLSFGGVFLGCEKVGILEAVRVRLEPHEHPHWDQHQVTFVMVVKNITLQRSAVGQELTFGGDIWLLQEGPLTHQDQLPAAMQREKTFRDQVARARGSQFNWFPVARNVVKPEKAIRGRFYESQKLGPSLITRWDSALEQGEVPQIQTSLNNRFDSRGEYIGRMPSRSETVAGAVPPGTVLGFGPNVVEWD</sequence>
<comment type="caution">
    <text evidence="1">The sequence shown here is derived from an EMBL/GenBank/DDBJ whole genome shotgun (WGS) entry which is preliminary data.</text>
</comment>
<proteinExistence type="predicted"/>
<dbReference type="EMBL" id="MU393429">
    <property type="protein sequence ID" value="KAI4869641.1"/>
    <property type="molecule type" value="Genomic_DNA"/>
</dbReference>
<keyword evidence="2" id="KW-1185">Reference proteome</keyword>
<organism evidence="1 2">
    <name type="scientific">Hypoxylon rubiginosum</name>
    <dbReference type="NCBI Taxonomy" id="110542"/>
    <lineage>
        <taxon>Eukaryota</taxon>
        <taxon>Fungi</taxon>
        <taxon>Dikarya</taxon>
        <taxon>Ascomycota</taxon>
        <taxon>Pezizomycotina</taxon>
        <taxon>Sordariomycetes</taxon>
        <taxon>Xylariomycetidae</taxon>
        <taxon>Xylariales</taxon>
        <taxon>Hypoxylaceae</taxon>
        <taxon>Hypoxylon</taxon>
    </lineage>
</organism>